<dbReference type="Proteomes" id="UP000594759">
    <property type="component" value="Chromosome"/>
</dbReference>
<protein>
    <submittedName>
        <fullName evidence="1">Uncharacterized protein</fullName>
    </submittedName>
</protein>
<gene>
    <name evidence="1" type="ORF">IZT61_04350</name>
</gene>
<dbReference type="KEGG" id="pex:IZT61_04350"/>
<name>A0A7S9Q027_9SPHI</name>
<evidence type="ECO:0000313" key="2">
    <source>
        <dbReference type="Proteomes" id="UP000594759"/>
    </source>
</evidence>
<keyword evidence="2" id="KW-1185">Reference proteome</keyword>
<evidence type="ECO:0000313" key="1">
    <source>
        <dbReference type="EMBL" id="QPH40520.1"/>
    </source>
</evidence>
<reference evidence="1 2" key="1">
    <citation type="submission" date="2020-11" db="EMBL/GenBank/DDBJ databases">
        <title>Pedobacter endophytica, an endophytic bacteria isolated form Carex pumila.</title>
        <authorList>
            <person name="Peng Y."/>
            <person name="Jiang L."/>
            <person name="Lee J."/>
        </authorList>
    </citation>
    <scope>NUCLEOTIDE SEQUENCE [LARGE SCALE GENOMIC DNA]</scope>
    <source>
        <strain evidence="1 2">JBR3-12</strain>
    </source>
</reference>
<accession>A0A7S9Q027</accession>
<dbReference type="EMBL" id="CP064939">
    <property type="protein sequence ID" value="QPH40520.1"/>
    <property type="molecule type" value="Genomic_DNA"/>
</dbReference>
<sequence length="140" mass="15539">MEELTGKLLVVHPQLTTDPVSRQGQIGVIATVDLKRDTISVGFGGGPIGKYSSDALLVLRDKNELYQDTMTGVKDMDAKTFHDLLELNMKQERSGFGNVSAAMKIALDSPEVMKRSMISLEDYISRNQIMDISENVSFER</sequence>
<organism evidence="1 2">
    <name type="scientific">Pedobacter endophyticus</name>
    <dbReference type="NCBI Taxonomy" id="2789740"/>
    <lineage>
        <taxon>Bacteria</taxon>
        <taxon>Pseudomonadati</taxon>
        <taxon>Bacteroidota</taxon>
        <taxon>Sphingobacteriia</taxon>
        <taxon>Sphingobacteriales</taxon>
        <taxon>Sphingobacteriaceae</taxon>
        <taxon>Pedobacter</taxon>
    </lineage>
</organism>
<dbReference type="RefSeq" id="WP_196099974.1">
    <property type="nucleotide sequence ID" value="NZ_CP064939.1"/>
</dbReference>
<dbReference type="AlphaFoldDB" id="A0A7S9Q027"/>
<proteinExistence type="predicted"/>